<dbReference type="OrthoDB" id="5409186at2759"/>
<dbReference type="AlphaFoldDB" id="A0A175W316"/>
<gene>
    <name evidence="3" type="ORF">MMYC01_206790</name>
</gene>
<dbReference type="Proteomes" id="UP000078237">
    <property type="component" value="Unassembled WGS sequence"/>
</dbReference>
<keyword evidence="2" id="KW-0732">Signal</keyword>
<proteinExistence type="predicted"/>
<feature type="chain" id="PRO_5008043553" evidence="2">
    <location>
        <begin position="18"/>
        <end position="183"/>
    </location>
</feature>
<sequence length="183" mass="18597">MHASLVVFAAVLGFADAANNLRSRLVSLNKRQAFDPTEETGFGETCVEAFGEGYIECGPMLCINPALGDTCCDNSWGCPADSFCLVQDLCCPTGLDPETCAAENNVSLPPDFGATTTSTPEDTATAEPTVSATPSTTGVPTGSVGNGTTHTTSSSIPIPTAGAYRERAGVAAAMLGLAAAIVL</sequence>
<name>A0A175W316_9PEZI</name>
<feature type="region of interest" description="Disordered" evidence="1">
    <location>
        <begin position="107"/>
        <end position="159"/>
    </location>
</feature>
<accession>A0A175W316</accession>
<protein>
    <submittedName>
        <fullName evidence="3">Enhancer of mRNA-decapping protein 4</fullName>
    </submittedName>
</protein>
<organism evidence="3 4">
    <name type="scientific">Madurella mycetomatis</name>
    <dbReference type="NCBI Taxonomy" id="100816"/>
    <lineage>
        <taxon>Eukaryota</taxon>
        <taxon>Fungi</taxon>
        <taxon>Dikarya</taxon>
        <taxon>Ascomycota</taxon>
        <taxon>Pezizomycotina</taxon>
        <taxon>Sordariomycetes</taxon>
        <taxon>Sordariomycetidae</taxon>
        <taxon>Sordariales</taxon>
        <taxon>Sordariales incertae sedis</taxon>
        <taxon>Madurella</taxon>
    </lineage>
</organism>
<evidence type="ECO:0000313" key="4">
    <source>
        <dbReference type="Proteomes" id="UP000078237"/>
    </source>
</evidence>
<dbReference type="VEuPathDB" id="FungiDB:MMYC01_206790"/>
<feature type="compositionally biased region" description="Low complexity" evidence="1">
    <location>
        <begin position="114"/>
        <end position="129"/>
    </location>
</feature>
<evidence type="ECO:0000256" key="1">
    <source>
        <dbReference type="SAM" id="MobiDB-lite"/>
    </source>
</evidence>
<reference evidence="3 4" key="1">
    <citation type="journal article" date="2016" name="Genome Announc.">
        <title>Genome Sequence of Madurella mycetomatis mm55, Isolated from a Human Mycetoma Case in Sudan.</title>
        <authorList>
            <person name="Smit S."/>
            <person name="Derks M.F."/>
            <person name="Bervoets S."/>
            <person name="Fahal A."/>
            <person name="van Leeuwen W."/>
            <person name="van Belkum A."/>
            <person name="van de Sande W.W."/>
        </authorList>
    </citation>
    <scope>NUCLEOTIDE SEQUENCE [LARGE SCALE GENOMIC DNA]</scope>
    <source>
        <strain evidence="4">mm55</strain>
    </source>
</reference>
<dbReference type="EMBL" id="LCTW02000139">
    <property type="protein sequence ID" value="KXX77945.1"/>
    <property type="molecule type" value="Genomic_DNA"/>
</dbReference>
<evidence type="ECO:0000256" key="2">
    <source>
        <dbReference type="SAM" id="SignalP"/>
    </source>
</evidence>
<comment type="caution">
    <text evidence="3">The sequence shown here is derived from an EMBL/GenBank/DDBJ whole genome shotgun (WGS) entry which is preliminary data.</text>
</comment>
<feature type="compositionally biased region" description="Polar residues" evidence="1">
    <location>
        <begin position="130"/>
        <end position="140"/>
    </location>
</feature>
<evidence type="ECO:0000313" key="3">
    <source>
        <dbReference type="EMBL" id="KXX77945.1"/>
    </source>
</evidence>
<feature type="signal peptide" evidence="2">
    <location>
        <begin position="1"/>
        <end position="17"/>
    </location>
</feature>
<keyword evidence="4" id="KW-1185">Reference proteome</keyword>
<feature type="compositionally biased region" description="Low complexity" evidence="1">
    <location>
        <begin position="148"/>
        <end position="159"/>
    </location>
</feature>